<organism evidence="2 3">
    <name type="scientific">Microthlaspi erraticum</name>
    <dbReference type="NCBI Taxonomy" id="1685480"/>
    <lineage>
        <taxon>Eukaryota</taxon>
        <taxon>Viridiplantae</taxon>
        <taxon>Streptophyta</taxon>
        <taxon>Embryophyta</taxon>
        <taxon>Tracheophyta</taxon>
        <taxon>Spermatophyta</taxon>
        <taxon>Magnoliopsida</taxon>
        <taxon>eudicotyledons</taxon>
        <taxon>Gunneridae</taxon>
        <taxon>Pentapetalae</taxon>
        <taxon>rosids</taxon>
        <taxon>malvids</taxon>
        <taxon>Brassicales</taxon>
        <taxon>Brassicaceae</taxon>
        <taxon>Coluteocarpeae</taxon>
        <taxon>Microthlaspi</taxon>
    </lineage>
</organism>
<keyword evidence="3" id="KW-1185">Reference proteome</keyword>
<feature type="domain" description="RNase H type-1" evidence="1">
    <location>
        <begin position="83"/>
        <end position="203"/>
    </location>
</feature>
<gene>
    <name evidence="2" type="ORF">MERR_LOCUS12816</name>
</gene>
<dbReference type="CDD" id="cd06222">
    <property type="entry name" value="RNase_H_like"/>
    <property type="match status" value="1"/>
</dbReference>
<dbReference type="InterPro" id="IPR044730">
    <property type="entry name" value="RNase_H-like_dom_plant"/>
</dbReference>
<dbReference type="InterPro" id="IPR036397">
    <property type="entry name" value="RNaseH_sf"/>
</dbReference>
<dbReference type="SUPFAM" id="SSF53098">
    <property type="entry name" value="Ribonuclease H-like"/>
    <property type="match status" value="1"/>
</dbReference>
<name>A0A6D2IA74_9BRAS</name>
<dbReference type="Gene3D" id="3.30.420.10">
    <property type="entry name" value="Ribonuclease H-like superfamily/Ribonuclease H"/>
    <property type="match status" value="1"/>
</dbReference>
<comment type="caution">
    <text evidence="2">The sequence shown here is derived from an EMBL/GenBank/DDBJ whole genome shotgun (WGS) entry which is preliminary data.</text>
</comment>
<dbReference type="PANTHER" id="PTHR34146:SF3">
    <property type="entry name" value="POLYNUCLEOTIDYL TRANSFERASE, RIBONUCLEASE H-LIKE SUPERFAMILY PROTEIN"/>
    <property type="match status" value="1"/>
</dbReference>
<dbReference type="Proteomes" id="UP000467841">
    <property type="component" value="Unassembled WGS sequence"/>
</dbReference>
<protein>
    <recommendedName>
        <fullName evidence="1">RNase H type-1 domain-containing protein</fullName>
    </recommendedName>
</protein>
<dbReference type="GO" id="GO:0003676">
    <property type="term" value="F:nucleic acid binding"/>
    <property type="evidence" value="ECO:0007669"/>
    <property type="project" value="InterPro"/>
</dbReference>
<dbReference type="OrthoDB" id="1100063at2759"/>
<dbReference type="GO" id="GO:0004523">
    <property type="term" value="F:RNA-DNA hybrid ribonuclease activity"/>
    <property type="evidence" value="ECO:0007669"/>
    <property type="project" value="InterPro"/>
</dbReference>
<evidence type="ECO:0000259" key="1">
    <source>
        <dbReference type="Pfam" id="PF13456"/>
    </source>
</evidence>
<reference evidence="2" key="1">
    <citation type="submission" date="2020-01" db="EMBL/GenBank/DDBJ databases">
        <authorList>
            <person name="Mishra B."/>
        </authorList>
    </citation>
    <scope>NUCLEOTIDE SEQUENCE [LARGE SCALE GENOMIC DNA]</scope>
</reference>
<accession>A0A6D2IA74</accession>
<evidence type="ECO:0000313" key="2">
    <source>
        <dbReference type="EMBL" id="CAA7025581.1"/>
    </source>
</evidence>
<dbReference type="InterPro" id="IPR012337">
    <property type="entry name" value="RNaseH-like_sf"/>
</dbReference>
<sequence length="229" mass="26157">MRVDPQCVRCGMGDETINHMLFECPPARQAWALSPILTHPQFFPTGALFSNMAHLFWNLPDNDDMLMFPWLLWPVLLGEWCQIDGAWKATEPQAGLGWYYFDPESGSILVGSSNIRRGLSPLQTELEALVWAMQSMLAHNKQRMNFQTDCAQLVKMVSKPAEWPAFEILLEEMEKCRRMFQAFSLTHIPRSQNTKADKLARSARDQPHNVYYINSIPPARSCSRAVVGI</sequence>
<proteinExistence type="predicted"/>
<evidence type="ECO:0000313" key="3">
    <source>
        <dbReference type="Proteomes" id="UP000467841"/>
    </source>
</evidence>
<dbReference type="AlphaFoldDB" id="A0A6D2IA74"/>
<dbReference type="Pfam" id="PF13456">
    <property type="entry name" value="RVT_3"/>
    <property type="match status" value="1"/>
</dbReference>
<dbReference type="InterPro" id="IPR002156">
    <property type="entry name" value="RNaseH_domain"/>
</dbReference>
<dbReference type="PANTHER" id="PTHR34146">
    <property type="entry name" value="POLYNUCLEOTIDYL TRANSFERASE, RIBONUCLEASE H-LIKE SUPERFAMILY PROTEIN-RELATED"/>
    <property type="match status" value="1"/>
</dbReference>
<dbReference type="EMBL" id="CACVBM020001010">
    <property type="protein sequence ID" value="CAA7025581.1"/>
    <property type="molecule type" value="Genomic_DNA"/>
</dbReference>